<dbReference type="EMBL" id="WNLP01000004">
    <property type="protein sequence ID" value="MUH59766.1"/>
    <property type="molecule type" value="Genomic_DNA"/>
</dbReference>
<evidence type="ECO:0000313" key="2">
    <source>
        <dbReference type="EMBL" id="MUH59766.1"/>
    </source>
</evidence>
<evidence type="ECO:0000256" key="1">
    <source>
        <dbReference type="ARBA" id="ARBA00006479"/>
    </source>
</evidence>
<evidence type="ECO:0000313" key="3">
    <source>
        <dbReference type="Proteomes" id="UP000487882"/>
    </source>
</evidence>
<comment type="caution">
    <text evidence="2">The sequence shown here is derived from an EMBL/GenBank/DDBJ whole genome shotgun (WGS) entry which is preliminary data.</text>
</comment>
<dbReference type="InterPro" id="IPR000600">
    <property type="entry name" value="ROK"/>
</dbReference>
<keyword evidence="3" id="KW-1185">Reference proteome</keyword>
<protein>
    <submittedName>
        <fullName evidence="2">Polyphosphate glucokinase</fullName>
    </submittedName>
</protein>
<keyword evidence="2" id="KW-0418">Kinase</keyword>
<gene>
    <name evidence="2" type="ORF">GSD1FS_1109</name>
</gene>
<dbReference type="NCBIfam" id="NF045942">
    <property type="entry name" value="PolPhglucPhase"/>
    <property type="match status" value="1"/>
</dbReference>
<organism evidence="2 3">
    <name type="scientific">Bifidobacterium canis</name>
    <dbReference type="NCBI Taxonomy" id="2610880"/>
    <lineage>
        <taxon>Bacteria</taxon>
        <taxon>Bacillati</taxon>
        <taxon>Actinomycetota</taxon>
        <taxon>Actinomycetes</taxon>
        <taxon>Bifidobacteriales</taxon>
        <taxon>Bifidobacteriaceae</taxon>
        <taxon>Bifidobacterium</taxon>
    </lineage>
</organism>
<dbReference type="AlphaFoldDB" id="A0A7K1J532"/>
<dbReference type="PANTHER" id="PTHR18964:SF146">
    <property type="entry name" value="POLYPHOSPHATE GLUCOKINASE"/>
    <property type="match status" value="1"/>
</dbReference>
<name>A0A7K1J532_9BIFI</name>
<dbReference type="GO" id="GO:0016301">
    <property type="term" value="F:kinase activity"/>
    <property type="evidence" value="ECO:0007669"/>
    <property type="project" value="UniProtKB-KW"/>
</dbReference>
<dbReference type="Proteomes" id="UP000487882">
    <property type="component" value="Unassembled WGS sequence"/>
</dbReference>
<dbReference type="Gene3D" id="3.30.420.40">
    <property type="match status" value="2"/>
</dbReference>
<dbReference type="InterPro" id="IPR043129">
    <property type="entry name" value="ATPase_NBD"/>
</dbReference>
<sequence>MNVIERGVRTFFSEHEAQLFRMSATATRKQQAFGEGENAPLNTTAREIAMIDTAQAFGVDIGGSGIKAAPVNLEKGEFAEPRLKILTPEHSTPKAVGDIVRQQLEHFEVPADVPVGIAFPAPIKPGKKLDYMANLDQSWIGVDVTEVFSEACGRPVTVVNDADAAGLAEQAYGAAKGQDGLVIATTLGTGIGTALIYNGVLIPNTELGHIQLAKGKGDAEKYAASSVREKLDMGYKKWAKRLTKYYSLMELYFSPELFVVGGGVSRVSEKFLPYIDIKTPIVAAKLHNEAGIVGAAYYASQQANK</sequence>
<dbReference type="Pfam" id="PF00480">
    <property type="entry name" value="ROK"/>
    <property type="match status" value="1"/>
</dbReference>
<comment type="similarity">
    <text evidence="1">Belongs to the ROK (NagC/XylR) family.</text>
</comment>
<proteinExistence type="inferred from homology"/>
<dbReference type="SUPFAM" id="SSF53067">
    <property type="entry name" value="Actin-like ATPase domain"/>
    <property type="match status" value="1"/>
</dbReference>
<dbReference type="PANTHER" id="PTHR18964">
    <property type="entry name" value="ROK (REPRESSOR, ORF, KINASE) FAMILY"/>
    <property type="match status" value="1"/>
</dbReference>
<dbReference type="CDD" id="cd24058">
    <property type="entry name" value="ASKHA_NBD_ROK_PPGK"/>
    <property type="match status" value="1"/>
</dbReference>
<keyword evidence="2" id="KW-0808">Transferase</keyword>
<reference evidence="2 3" key="1">
    <citation type="submission" date="2019-09" db="EMBL/GenBank/DDBJ databases">
        <title>Bifidobacterium canis sp. nov., isolated from the digestive tract of German Shepherd dog puppy.</title>
        <authorList>
            <person name="Bunesova V."/>
        </authorList>
    </citation>
    <scope>NUCLEOTIDE SEQUENCE [LARGE SCALE GENOMIC DNA]</scope>
    <source>
        <strain evidence="2 3">GSD1FS</strain>
    </source>
</reference>
<accession>A0A7K1J532</accession>